<dbReference type="OrthoDB" id="9790390at2"/>
<dbReference type="GO" id="GO:0045454">
    <property type="term" value="P:cell redox homeostasis"/>
    <property type="evidence" value="ECO:0007669"/>
    <property type="project" value="TreeGrafter"/>
</dbReference>
<evidence type="ECO:0000313" key="2">
    <source>
        <dbReference type="EMBL" id="GBF79483.1"/>
    </source>
</evidence>
<accession>A0A401IDZ1</accession>
<dbReference type="PROSITE" id="PS00194">
    <property type="entry name" value="THIOREDOXIN_1"/>
    <property type="match status" value="1"/>
</dbReference>
<gene>
    <name evidence="2" type="ORF">AsFPU1_0879</name>
</gene>
<dbReference type="Pfam" id="PF00085">
    <property type="entry name" value="Thioredoxin"/>
    <property type="match status" value="1"/>
</dbReference>
<organism evidence="2 3">
    <name type="scientific">Aphanothece sacrum FPU1</name>
    <dbReference type="NCBI Taxonomy" id="1920663"/>
    <lineage>
        <taxon>Bacteria</taxon>
        <taxon>Bacillati</taxon>
        <taxon>Cyanobacteriota</taxon>
        <taxon>Cyanophyceae</taxon>
        <taxon>Oscillatoriophycideae</taxon>
        <taxon>Chroococcales</taxon>
        <taxon>Aphanothecaceae</taxon>
        <taxon>Aphanothece</taxon>
    </lineage>
</organism>
<dbReference type="PANTHER" id="PTHR43601">
    <property type="entry name" value="THIOREDOXIN, MITOCHONDRIAL"/>
    <property type="match status" value="1"/>
</dbReference>
<protein>
    <submittedName>
        <fullName evidence="2">Thioredoxin</fullName>
    </submittedName>
</protein>
<sequence>MGYVVDVDENNFEVAVINNCQDKLVLIDFYATWCGPCKLLSPLLENLLKEYDFIVAKIDIDRHPELAKQFAVEGVPDVRIAYQGKISPGFVGMLPEADIRALLEQYNLQSDLILKLKEVHQAIEAKNATKVKQLFDELFVKYPDNPQLIFEVSTFLLRLNRLDEAEKMLKTISSEHTEYYTKAQLMQNLIYFKKIIANPGETDLDKLFFKAAELTLKEDYEEALKIFLQIVEENRKYREDGAKKAMLSIFSLLGKNNPLTQQYQKELMIVLY</sequence>
<dbReference type="InterPro" id="IPR036249">
    <property type="entry name" value="Thioredoxin-like_sf"/>
</dbReference>
<dbReference type="PROSITE" id="PS51352">
    <property type="entry name" value="THIOREDOXIN_2"/>
    <property type="match status" value="1"/>
</dbReference>
<proteinExistence type="predicted"/>
<name>A0A401IDZ1_APHSA</name>
<keyword evidence="3" id="KW-1185">Reference proteome</keyword>
<dbReference type="Gene3D" id="3.40.30.10">
    <property type="entry name" value="Glutaredoxin"/>
    <property type="match status" value="1"/>
</dbReference>
<dbReference type="InterPro" id="IPR013766">
    <property type="entry name" value="Thioredoxin_domain"/>
</dbReference>
<dbReference type="SUPFAM" id="SSF52833">
    <property type="entry name" value="Thioredoxin-like"/>
    <property type="match status" value="1"/>
</dbReference>
<dbReference type="PANTHER" id="PTHR43601:SF3">
    <property type="entry name" value="THIOREDOXIN, MITOCHONDRIAL"/>
    <property type="match status" value="1"/>
</dbReference>
<evidence type="ECO:0000259" key="1">
    <source>
        <dbReference type="PROSITE" id="PS51352"/>
    </source>
</evidence>
<feature type="domain" description="Thioredoxin" evidence="1">
    <location>
        <begin position="1"/>
        <end position="108"/>
    </location>
</feature>
<dbReference type="InterPro" id="IPR011990">
    <property type="entry name" value="TPR-like_helical_dom_sf"/>
</dbReference>
<dbReference type="EMBL" id="BDQK01000003">
    <property type="protein sequence ID" value="GBF79483.1"/>
    <property type="molecule type" value="Genomic_DNA"/>
</dbReference>
<dbReference type="RefSeq" id="WP_124972296.1">
    <property type="nucleotide sequence ID" value="NZ_BDQK01000003.1"/>
</dbReference>
<dbReference type="GO" id="GO:0006950">
    <property type="term" value="P:response to stress"/>
    <property type="evidence" value="ECO:0007669"/>
    <property type="project" value="UniProtKB-ARBA"/>
</dbReference>
<dbReference type="SUPFAM" id="SSF48452">
    <property type="entry name" value="TPR-like"/>
    <property type="match status" value="1"/>
</dbReference>
<reference evidence="3" key="1">
    <citation type="submission" date="2017-05" db="EMBL/GenBank/DDBJ databases">
        <title>Physiological properties and genetic analysis related to exopolysaccharide production of fresh-water unicellular cyanobacterium Aphanothece sacrum, Suizenji Nori, that has been cultured as a food source in Japan.</title>
        <authorList>
            <person name="Kanesaki Y."/>
            <person name="Yoshikawa S."/>
            <person name="Ohki K."/>
        </authorList>
    </citation>
    <scope>NUCLEOTIDE SEQUENCE [LARGE SCALE GENOMIC DNA]</scope>
    <source>
        <strain evidence="3">FPU1</strain>
    </source>
</reference>
<dbReference type="CDD" id="cd02947">
    <property type="entry name" value="TRX_family"/>
    <property type="match status" value="1"/>
</dbReference>
<dbReference type="InterPro" id="IPR017937">
    <property type="entry name" value="Thioredoxin_CS"/>
</dbReference>
<evidence type="ECO:0000313" key="3">
    <source>
        <dbReference type="Proteomes" id="UP000287247"/>
    </source>
</evidence>
<dbReference type="Pfam" id="PF14561">
    <property type="entry name" value="TPR_20"/>
    <property type="match status" value="1"/>
</dbReference>
<dbReference type="AlphaFoldDB" id="A0A401IDZ1"/>
<comment type="caution">
    <text evidence="2">The sequence shown here is derived from an EMBL/GenBank/DDBJ whole genome shotgun (WGS) entry which is preliminary data.</text>
</comment>
<dbReference type="Gene3D" id="1.25.40.10">
    <property type="entry name" value="Tetratricopeptide repeat domain"/>
    <property type="match status" value="2"/>
</dbReference>
<dbReference type="Proteomes" id="UP000287247">
    <property type="component" value="Unassembled WGS sequence"/>
</dbReference>